<proteinExistence type="predicted"/>
<reference evidence="2" key="1">
    <citation type="journal article" date="2013" name="Genetics">
        <title>The draft genome and transcriptome of Panagrellus redivivus are shaped by the harsh demands of a free-living lifestyle.</title>
        <authorList>
            <person name="Srinivasan J."/>
            <person name="Dillman A.R."/>
            <person name="Macchietto M.G."/>
            <person name="Heikkinen L."/>
            <person name="Lakso M."/>
            <person name="Fracchia K.M."/>
            <person name="Antoshechkin I."/>
            <person name="Mortazavi A."/>
            <person name="Wong G."/>
            <person name="Sternberg P.W."/>
        </authorList>
    </citation>
    <scope>NUCLEOTIDE SEQUENCE [LARGE SCALE GENOMIC DNA]</scope>
    <source>
        <strain evidence="2">MT8872</strain>
    </source>
</reference>
<evidence type="ECO:0000256" key="1">
    <source>
        <dbReference type="SAM" id="MobiDB-lite"/>
    </source>
</evidence>
<name>A0A7E4URW1_PANRE</name>
<feature type="region of interest" description="Disordered" evidence="1">
    <location>
        <begin position="1"/>
        <end position="22"/>
    </location>
</feature>
<dbReference type="WBParaSite" id="Pan_g12057.t1">
    <property type="protein sequence ID" value="Pan_g12057.t1"/>
    <property type="gene ID" value="Pan_g12057"/>
</dbReference>
<reference evidence="3" key="2">
    <citation type="submission" date="2020-10" db="UniProtKB">
        <authorList>
            <consortium name="WormBaseParasite"/>
        </authorList>
    </citation>
    <scope>IDENTIFICATION</scope>
</reference>
<evidence type="ECO:0000313" key="2">
    <source>
        <dbReference type="Proteomes" id="UP000492821"/>
    </source>
</evidence>
<feature type="region of interest" description="Disordered" evidence="1">
    <location>
        <begin position="60"/>
        <end position="106"/>
    </location>
</feature>
<protein>
    <submittedName>
        <fullName evidence="3">Uncharacterized protein</fullName>
    </submittedName>
</protein>
<organism evidence="2 3">
    <name type="scientific">Panagrellus redivivus</name>
    <name type="common">Microworm</name>
    <dbReference type="NCBI Taxonomy" id="6233"/>
    <lineage>
        <taxon>Eukaryota</taxon>
        <taxon>Metazoa</taxon>
        <taxon>Ecdysozoa</taxon>
        <taxon>Nematoda</taxon>
        <taxon>Chromadorea</taxon>
        <taxon>Rhabditida</taxon>
        <taxon>Tylenchina</taxon>
        <taxon>Panagrolaimomorpha</taxon>
        <taxon>Panagrolaimoidea</taxon>
        <taxon>Panagrolaimidae</taxon>
        <taxon>Panagrellus</taxon>
    </lineage>
</organism>
<keyword evidence="2" id="KW-1185">Reference proteome</keyword>
<accession>A0A7E4URW1</accession>
<evidence type="ECO:0000313" key="3">
    <source>
        <dbReference type="WBParaSite" id="Pan_g12057.t1"/>
    </source>
</evidence>
<dbReference type="Proteomes" id="UP000492821">
    <property type="component" value="Unassembled WGS sequence"/>
</dbReference>
<dbReference type="AlphaFoldDB" id="A0A7E4URW1"/>
<feature type="compositionally biased region" description="Polar residues" evidence="1">
    <location>
        <begin position="63"/>
        <end position="88"/>
    </location>
</feature>
<sequence>MDRWDRIPSLAPVGSLSKEKPGLVGVGAGLGLLRRDFRRDLRRSSMVGIFDGILTAQKRRKGTSFSPVMTTDDTTNLSPESDSQRNSDTTTTMTTTKRSAPRSEPG</sequence>